<dbReference type="GO" id="GO:0043022">
    <property type="term" value="F:ribosome binding"/>
    <property type="evidence" value="ECO:0007669"/>
    <property type="project" value="InterPro"/>
</dbReference>
<dbReference type="Pfam" id="PF00226">
    <property type="entry name" value="DnaJ"/>
    <property type="match status" value="1"/>
</dbReference>
<feature type="compositionally biased region" description="Basic residues" evidence="4">
    <location>
        <begin position="344"/>
        <end position="353"/>
    </location>
</feature>
<dbReference type="Pfam" id="PF21884">
    <property type="entry name" value="ZUO1-like_ZHD"/>
    <property type="match status" value="1"/>
</dbReference>
<dbReference type="CDD" id="cd06257">
    <property type="entry name" value="DnaJ"/>
    <property type="match status" value="1"/>
</dbReference>
<dbReference type="Pfam" id="PF26185">
    <property type="entry name" value="Zuotin_N"/>
    <property type="match status" value="1"/>
</dbReference>
<dbReference type="Gene3D" id="1.10.287.110">
    <property type="entry name" value="DnaJ domain"/>
    <property type="match status" value="1"/>
</dbReference>
<proteinExistence type="predicted"/>
<organism evidence="6">
    <name type="scientific">Cyberlindnera fabianii</name>
    <name type="common">Yeast</name>
    <name type="synonym">Hansenula fabianii</name>
    <dbReference type="NCBI Taxonomy" id="36022"/>
    <lineage>
        <taxon>Eukaryota</taxon>
        <taxon>Fungi</taxon>
        <taxon>Dikarya</taxon>
        <taxon>Ascomycota</taxon>
        <taxon>Saccharomycotina</taxon>
        <taxon>Saccharomycetes</taxon>
        <taxon>Phaffomycetales</taxon>
        <taxon>Phaffomycetaceae</taxon>
        <taxon>Cyberlindnera</taxon>
    </lineage>
</organism>
<dbReference type="VEuPathDB" id="FungiDB:BON22_2760"/>
<evidence type="ECO:0000256" key="1">
    <source>
        <dbReference type="ARBA" id="ARBA00004496"/>
    </source>
</evidence>
<dbReference type="InterPro" id="IPR036869">
    <property type="entry name" value="J_dom_sf"/>
</dbReference>
<evidence type="ECO:0000259" key="5">
    <source>
        <dbReference type="PROSITE" id="PS50076"/>
    </source>
</evidence>
<dbReference type="InterPro" id="IPR044634">
    <property type="entry name" value="Zuotin/DnaJC2"/>
</dbReference>
<keyword evidence="2" id="KW-0963">Cytoplasm</keyword>
<dbReference type="Gene3D" id="1.10.8.840">
    <property type="entry name" value="Ribosome-associated complex head domain"/>
    <property type="match status" value="1"/>
</dbReference>
<comment type="subcellular location">
    <subcellularLocation>
        <location evidence="1">Cytoplasm</location>
    </subcellularLocation>
</comment>
<dbReference type="AlphaFoldDB" id="A0A061AYB5"/>
<dbReference type="InterPro" id="IPR058871">
    <property type="entry name" value="Zuotin_N"/>
</dbReference>
<dbReference type="InterPro" id="IPR054076">
    <property type="entry name" value="ZUO1-like_ZHD"/>
</dbReference>
<dbReference type="EMBL" id="LK052894">
    <property type="protein sequence ID" value="CDR42491.1"/>
    <property type="molecule type" value="Genomic_DNA"/>
</dbReference>
<reference evidence="6" key="1">
    <citation type="journal article" date="2014" name="Genome Announc.">
        <title>Genome sequence of the yeast Cyberlindnera fabianii (Hansenula fabianii).</title>
        <authorList>
            <person name="Freel K.C."/>
            <person name="Sarilar V."/>
            <person name="Neuveglise C."/>
            <person name="Devillers H."/>
            <person name="Friedrich A."/>
            <person name="Schacherer J."/>
        </authorList>
    </citation>
    <scope>NUCLEOTIDE SEQUENCE</scope>
    <source>
        <strain evidence="6">YJS4271</strain>
    </source>
</reference>
<dbReference type="GO" id="GO:0005829">
    <property type="term" value="C:cytosol"/>
    <property type="evidence" value="ECO:0007669"/>
    <property type="project" value="TreeGrafter"/>
</dbReference>
<dbReference type="OrthoDB" id="1690618at2759"/>
<dbReference type="SUPFAM" id="SSF46565">
    <property type="entry name" value="Chaperone J-domain"/>
    <property type="match status" value="1"/>
</dbReference>
<keyword evidence="3" id="KW-0143">Chaperone</keyword>
<dbReference type="InterPro" id="IPR032003">
    <property type="entry name" value="RAC_head"/>
</dbReference>
<evidence type="ECO:0000256" key="4">
    <source>
        <dbReference type="SAM" id="MobiDB-lite"/>
    </source>
</evidence>
<dbReference type="InterPro" id="IPR042569">
    <property type="entry name" value="RAC_head_sf"/>
</dbReference>
<dbReference type="GO" id="GO:0006450">
    <property type="term" value="P:regulation of translational fidelity"/>
    <property type="evidence" value="ECO:0007669"/>
    <property type="project" value="InterPro"/>
</dbReference>
<gene>
    <name evidence="6" type="ORF">CYFA0S_09e04720g</name>
</gene>
<accession>A0A061AYB5</accession>
<dbReference type="PANTHER" id="PTHR43999">
    <property type="entry name" value="DNAJ HOMOLOG SUBFAMILY C MEMBER 2"/>
    <property type="match status" value="1"/>
</dbReference>
<dbReference type="SMART" id="SM00271">
    <property type="entry name" value="DnaJ"/>
    <property type="match status" value="1"/>
</dbReference>
<dbReference type="PANTHER" id="PTHR43999:SF1">
    <property type="entry name" value="DNAJ HOMOLOG SUBFAMILY C MEMBER 2"/>
    <property type="match status" value="1"/>
</dbReference>
<evidence type="ECO:0000256" key="2">
    <source>
        <dbReference type="ARBA" id="ARBA00022490"/>
    </source>
</evidence>
<dbReference type="GO" id="GO:0051083">
    <property type="term" value="P:'de novo' cotranslational protein folding"/>
    <property type="evidence" value="ECO:0007669"/>
    <property type="project" value="InterPro"/>
</dbReference>
<evidence type="ECO:0000313" key="6">
    <source>
        <dbReference type="EMBL" id="CDR42491.1"/>
    </source>
</evidence>
<dbReference type="Pfam" id="PF16717">
    <property type="entry name" value="RAC_head"/>
    <property type="match status" value="1"/>
</dbReference>
<name>A0A061AYB5_CYBFA</name>
<protein>
    <submittedName>
        <fullName evidence="6">CYFA0S09e04720g1_1</fullName>
    </submittedName>
</protein>
<feature type="compositionally biased region" description="Basic and acidic residues" evidence="4">
    <location>
        <begin position="333"/>
        <end position="343"/>
    </location>
</feature>
<dbReference type="PROSITE" id="PS50076">
    <property type="entry name" value="DNAJ_2"/>
    <property type="match status" value="1"/>
</dbReference>
<feature type="domain" description="J" evidence="5">
    <location>
        <begin position="94"/>
        <end position="163"/>
    </location>
</feature>
<feature type="region of interest" description="Disordered" evidence="4">
    <location>
        <begin position="331"/>
        <end position="353"/>
    </location>
</feature>
<dbReference type="PhylomeDB" id="A0A061AYB5"/>
<evidence type="ECO:0000256" key="3">
    <source>
        <dbReference type="ARBA" id="ARBA00023186"/>
    </source>
</evidence>
<dbReference type="InterPro" id="IPR001623">
    <property type="entry name" value="DnaJ_domain"/>
</dbReference>
<dbReference type="GO" id="GO:0030544">
    <property type="term" value="F:Hsp70 protein binding"/>
    <property type="evidence" value="ECO:0007669"/>
    <property type="project" value="InterPro"/>
</dbReference>
<dbReference type="CDD" id="cd23953">
    <property type="entry name" value="zuotin_NTD"/>
    <property type="match status" value="1"/>
</dbReference>
<sequence length="429" mass="48260">MSLPSLPANFGSENFKAHAKYTAPVRRPVEPVGRYFLAHASRALRGHTWSEYEKIEAEKNVSVVSEADEDADLGDEQQSEELLSHDPRDWKTADLYAVMGISHLRYKATPDQIRRAHRKQILNHHPDKKGENNLHADGFFKIIQKAVETLQDPVKRQQYDSVDENADVAPPAPKSKYDFFEAWGPFFEAEGRFSKKQPVPSLGTIESTKAEVETFYDFFYKFDSWRTFEFLDEDVPDDSSNRDHKRYVERKNIAARKKRKTEDNKRLLDLVARAFKEDPRMKLFKEAEKKEKERLKWEREAGARAEAEAKAKKEAEEAAAKKAAEEAAANAKADAKKAKEAAKSAKKKNKRAIRGAAKDNDYFGDASQAEAIDSDIGLLIDSFDDMQLQDVATKVTGADAATAKAAIEAAAKEITGAGKLPASVLKYFV</sequence>